<feature type="region of interest" description="Disordered" evidence="6">
    <location>
        <begin position="539"/>
        <end position="564"/>
    </location>
</feature>
<feature type="transmembrane region" description="Helical" evidence="7">
    <location>
        <begin position="141"/>
        <end position="164"/>
    </location>
</feature>
<protein>
    <submittedName>
        <fullName evidence="9">MFS transporter</fullName>
    </submittedName>
</protein>
<evidence type="ECO:0000259" key="8">
    <source>
        <dbReference type="PROSITE" id="PS50850"/>
    </source>
</evidence>
<evidence type="ECO:0000256" key="2">
    <source>
        <dbReference type="ARBA" id="ARBA00022692"/>
    </source>
</evidence>
<dbReference type="SUPFAM" id="SSF103473">
    <property type="entry name" value="MFS general substrate transporter"/>
    <property type="match status" value="1"/>
</dbReference>
<dbReference type="RefSeq" id="WP_344445850.1">
    <property type="nucleotide sequence ID" value="NZ_BAAALF010000190.1"/>
</dbReference>
<feature type="transmembrane region" description="Helical" evidence="7">
    <location>
        <begin position="207"/>
        <end position="226"/>
    </location>
</feature>
<dbReference type="Gene3D" id="1.20.1720.10">
    <property type="entry name" value="Multidrug resistance protein D"/>
    <property type="match status" value="1"/>
</dbReference>
<evidence type="ECO:0000256" key="3">
    <source>
        <dbReference type="ARBA" id="ARBA00022989"/>
    </source>
</evidence>
<feature type="transmembrane region" description="Helical" evidence="7">
    <location>
        <begin position="176"/>
        <end position="195"/>
    </location>
</feature>
<dbReference type="InterPro" id="IPR020846">
    <property type="entry name" value="MFS_dom"/>
</dbReference>
<evidence type="ECO:0000256" key="5">
    <source>
        <dbReference type="ARBA" id="ARBA00023251"/>
    </source>
</evidence>
<dbReference type="InterPro" id="IPR011701">
    <property type="entry name" value="MFS"/>
</dbReference>
<feature type="transmembrane region" description="Helical" evidence="7">
    <location>
        <begin position="340"/>
        <end position="361"/>
    </location>
</feature>
<evidence type="ECO:0000256" key="4">
    <source>
        <dbReference type="ARBA" id="ARBA00023136"/>
    </source>
</evidence>
<feature type="transmembrane region" description="Helical" evidence="7">
    <location>
        <begin position="55"/>
        <end position="72"/>
    </location>
</feature>
<proteinExistence type="predicted"/>
<feature type="transmembrane region" description="Helical" evidence="7">
    <location>
        <begin position="405"/>
        <end position="429"/>
    </location>
</feature>
<feature type="transmembrane region" description="Helical" evidence="7">
    <location>
        <begin position="84"/>
        <end position="110"/>
    </location>
</feature>
<name>A0ABP4HLW0_9ACTN</name>
<keyword evidence="3 7" id="KW-1133">Transmembrane helix</keyword>
<feature type="transmembrane region" description="Helical" evidence="7">
    <location>
        <begin position="20"/>
        <end position="43"/>
    </location>
</feature>
<dbReference type="CDD" id="cd17321">
    <property type="entry name" value="MFS_MMR_MDR_like"/>
    <property type="match status" value="1"/>
</dbReference>
<dbReference type="PANTHER" id="PTHR42718">
    <property type="entry name" value="MAJOR FACILITATOR SUPERFAMILY MULTIDRUG TRANSPORTER MFSC"/>
    <property type="match status" value="1"/>
</dbReference>
<dbReference type="Proteomes" id="UP001500037">
    <property type="component" value="Unassembled WGS sequence"/>
</dbReference>
<reference evidence="10" key="1">
    <citation type="journal article" date="2019" name="Int. J. Syst. Evol. Microbiol.">
        <title>The Global Catalogue of Microorganisms (GCM) 10K type strain sequencing project: providing services to taxonomists for standard genome sequencing and annotation.</title>
        <authorList>
            <consortium name="The Broad Institute Genomics Platform"/>
            <consortium name="The Broad Institute Genome Sequencing Center for Infectious Disease"/>
            <person name="Wu L."/>
            <person name="Ma J."/>
        </authorList>
    </citation>
    <scope>NUCLEOTIDE SEQUENCE [LARGE SCALE GENOMIC DNA]</scope>
    <source>
        <strain evidence="10">JCM 13004</strain>
    </source>
</reference>
<evidence type="ECO:0000256" key="7">
    <source>
        <dbReference type="SAM" id="Phobius"/>
    </source>
</evidence>
<evidence type="ECO:0000313" key="9">
    <source>
        <dbReference type="EMBL" id="GAA1268344.1"/>
    </source>
</evidence>
<keyword evidence="10" id="KW-1185">Reference proteome</keyword>
<dbReference type="EMBL" id="BAAALF010000190">
    <property type="protein sequence ID" value="GAA1268344.1"/>
    <property type="molecule type" value="Genomic_DNA"/>
</dbReference>
<gene>
    <name evidence="9" type="ORF">GCM10009665_66290</name>
</gene>
<feature type="transmembrane region" description="Helical" evidence="7">
    <location>
        <begin position="275"/>
        <end position="293"/>
    </location>
</feature>
<feature type="transmembrane region" description="Helical" evidence="7">
    <location>
        <begin position="305"/>
        <end position="328"/>
    </location>
</feature>
<comment type="caution">
    <text evidence="9">The sequence shown here is derived from an EMBL/GenBank/DDBJ whole genome shotgun (WGS) entry which is preliminary data.</text>
</comment>
<feature type="compositionally biased region" description="Gly residues" evidence="6">
    <location>
        <begin position="539"/>
        <end position="548"/>
    </location>
</feature>
<keyword evidence="5" id="KW-0046">Antibiotic resistance</keyword>
<sequence length="564" mass="58297">MSTTPGAVERVAKNAWPALLVVLFAAFMDMLDLSIAAVATPAIQRDLHAGYTAGQWLVAAYALAFAVMLIPGGRLGDIYGRRRVFLIGVAGFTLASAACALAPSAGALIAARFVQGGFGALMVPQVLAVLQVLFPPAKRGAAFATYGTVMNLAQLAGPIVGGYLATDDLLGLGWRAIFLINVPVGLLVIVGTLLLVPESRSDQRLRIDLVGVLLVAVLAGLLVYPLQQGRSAGWPAWMLLGLFCTLPLTLLLAWHQGRSEPERALVPVALFRMRSFSSGMLQLFLVYGALLAQQMPVIWETQIGLGWSALKTGCAMVGWVLGLCLLGVPAVTLAPRIGRALLATGCAVVAGSTLLLSVLVGRDGLTFWQLFGCLTAIGCGLGLIVPILVNLVLGGVPRRDAGSGAGLANATIYLASAVGIGLIALVFFARLGGTGADHARAQEPALRASLSARAVPGADQDAAVADLRRCVVERTRALDPYAVPAGCQDGPAAGEAADAVHAALRASFADATSQSLRYPVVAFLLVLLLTPLLPRPGGGDGAGEGLGDGVAPDGRTDEREPVAY</sequence>
<feature type="transmembrane region" description="Helical" evidence="7">
    <location>
        <begin position="116"/>
        <end position="134"/>
    </location>
</feature>
<accession>A0ABP4HLW0</accession>
<evidence type="ECO:0000313" key="10">
    <source>
        <dbReference type="Proteomes" id="UP001500037"/>
    </source>
</evidence>
<feature type="transmembrane region" description="Helical" evidence="7">
    <location>
        <begin position="367"/>
        <end position="393"/>
    </location>
</feature>
<dbReference type="InterPro" id="IPR036259">
    <property type="entry name" value="MFS_trans_sf"/>
</dbReference>
<dbReference type="PROSITE" id="PS50850">
    <property type="entry name" value="MFS"/>
    <property type="match status" value="1"/>
</dbReference>
<dbReference type="Pfam" id="PF07690">
    <property type="entry name" value="MFS_1"/>
    <property type="match status" value="1"/>
</dbReference>
<keyword evidence="2 7" id="KW-0812">Transmembrane</keyword>
<organism evidence="9 10">
    <name type="scientific">Kitasatospora nipponensis</name>
    <dbReference type="NCBI Taxonomy" id="258049"/>
    <lineage>
        <taxon>Bacteria</taxon>
        <taxon>Bacillati</taxon>
        <taxon>Actinomycetota</taxon>
        <taxon>Actinomycetes</taxon>
        <taxon>Kitasatosporales</taxon>
        <taxon>Streptomycetaceae</taxon>
        <taxon>Kitasatospora</taxon>
    </lineage>
</organism>
<dbReference type="Gene3D" id="1.20.1250.20">
    <property type="entry name" value="MFS general substrate transporter like domains"/>
    <property type="match status" value="1"/>
</dbReference>
<feature type="transmembrane region" description="Helical" evidence="7">
    <location>
        <begin position="232"/>
        <end position="254"/>
    </location>
</feature>
<evidence type="ECO:0000256" key="1">
    <source>
        <dbReference type="ARBA" id="ARBA00004651"/>
    </source>
</evidence>
<feature type="compositionally biased region" description="Basic and acidic residues" evidence="6">
    <location>
        <begin position="554"/>
        <end position="564"/>
    </location>
</feature>
<dbReference type="PANTHER" id="PTHR42718:SF39">
    <property type="entry name" value="ACTINORHODIN TRANSPORTER-RELATED"/>
    <property type="match status" value="1"/>
</dbReference>
<comment type="subcellular location">
    <subcellularLocation>
        <location evidence="1">Cell membrane</location>
        <topology evidence="1">Multi-pass membrane protein</topology>
    </subcellularLocation>
</comment>
<evidence type="ECO:0000256" key="6">
    <source>
        <dbReference type="SAM" id="MobiDB-lite"/>
    </source>
</evidence>
<keyword evidence="4 7" id="KW-0472">Membrane</keyword>
<feature type="domain" description="Major facilitator superfamily (MFS) profile" evidence="8">
    <location>
        <begin position="18"/>
        <end position="537"/>
    </location>
</feature>